<dbReference type="PANTHER" id="PTHR23502">
    <property type="entry name" value="MAJOR FACILITATOR SUPERFAMILY"/>
    <property type="match status" value="1"/>
</dbReference>
<feature type="transmembrane region" description="Helical" evidence="6">
    <location>
        <begin position="137"/>
        <end position="162"/>
    </location>
</feature>
<dbReference type="SUPFAM" id="SSF103473">
    <property type="entry name" value="MFS general substrate transporter"/>
    <property type="match status" value="1"/>
</dbReference>
<keyword evidence="5 6" id="KW-0472">Membrane</keyword>
<dbReference type="EMBL" id="FWFL01000001">
    <property type="protein sequence ID" value="SLN12658.1"/>
    <property type="molecule type" value="Genomic_DNA"/>
</dbReference>
<feature type="transmembrane region" description="Helical" evidence="6">
    <location>
        <begin position="219"/>
        <end position="242"/>
    </location>
</feature>
<dbReference type="Pfam" id="PF07690">
    <property type="entry name" value="MFS_1"/>
    <property type="match status" value="1"/>
</dbReference>
<dbReference type="AlphaFoldDB" id="A0A1Y5REA4"/>
<feature type="transmembrane region" description="Helical" evidence="6">
    <location>
        <begin position="49"/>
        <end position="67"/>
    </location>
</feature>
<dbReference type="PROSITE" id="PS50850">
    <property type="entry name" value="MFS"/>
    <property type="match status" value="1"/>
</dbReference>
<organism evidence="8 9">
    <name type="scientific">Roseovarius litorisediminis</name>
    <dbReference type="NCBI Taxonomy" id="1312363"/>
    <lineage>
        <taxon>Bacteria</taxon>
        <taxon>Pseudomonadati</taxon>
        <taxon>Pseudomonadota</taxon>
        <taxon>Alphaproteobacteria</taxon>
        <taxon>Rhodobacterales</taxon>
        <taxon>Roseobacteraceae</taxon>
        <taxon>Roseovarius</taxon>
    </lineage>
</organism>
<evidence type="ECO:0000313" key="9">
    <source>
        <dbReference type="Proteomes" id="UP000193827"/>
    </source>
</evidence>
<feature type="transmembrane region" description="Helical" evidence="6">
    <location>
        <begin position="103"/>
        <end position="125"/>
    </location>
</feature>
<dbReference type="OrthoDB" id="9800416at2"/>
<evidence type="ECO:0000313" key="8">
    <source>
        <dbReference type="EMBL" id="SLN12658.1"/>
    </source>
</evidence>
<proteinExistence type="predicted"/>
<name>A0A1Y5REA4_9RHOB</name>
<gene>
    <name evidence="8" type="primary">bcr_1</name>
    <name evidence="8" type="ORF">PEL8287_00431</name>
</gene>
<dbReference type="RefSeq" id="WP_085890698.1">
    <property type="nucleotide sequence ID" value="NZ_FWFL01000001.1"/>
</dbReference>
<feature type="transmembrane region" description="Helical" evidence="6">
    <location>
        <begin position="376"/>
        <end position="396"/>
    </location>
</feature>
<feature type="transmembrane region" description="Helical" evidence="6">
    <location>
        <begin position="254"/>
        <end position="275"/>
    </location>
</feature>
<accession>A0A1Y5REA4</accession>
<dbReference type="PANTHER" id="PTHR23502:SF132">
    <property type="entry name" value="POLYAMINE TRANSPORTER 2-RELATED"/>
    <property type="match status" value="1"/>
</dbReference>
<feature type="transmembrane region" description="Helical" evidence="6">
    <location>
        <begin position="12"/>
        <end position="34"/>
    </location>
</feature>
<evidence type="ECO:0000256" key="4">
    <source>
        <dbReference type="ARBA" id="ARBA00022989"/>
    </source>
</evidence>
<feature type="transmembrane region" description="Helical" evidence="6">
    <location>
        <begin position="314"/>
        <end position="335"/>
    </location>
</feature>
<evidence type="ECO:0000256" key="3">
    <source>
        <dbReference type="ARBA" id="ARBA00022692"/>
    </source>
</evidence>
<dbReference type="Proteomes" id="UP000193827">
    <property type="component" value="Unassembled WGS sequence"/>
</dbReference>
<sequence length="403" mass="42422">MTGQPGMGRVEFVALMAMLVATVAFSIDAMLPALPQIGAELTPANPNHAQLIVTSFILGLGIGTFFTGPLSDTFGRKPVILTGACVYIAGAALGFAAPSLELIIAARILQGLGAAAARIVALAIIRDLFAGREMARLMSFVMMVFTLVPAIAPLAGSAVIAVSGWRGIFAAFVAFALLTNLWLALRLTEPLPPTRRRPFNRSALFIALREVLSHHTVRLSIAVQTLCLTTLFASISSIQQIIGGTYGRAETFPLWFGLIALISGSGSFINASLVIHLGMRRLVSFALSAQIVITALVLALFLTDLPSGLQFQVYIAWQTTIFFQAALTLGNLNALAMEPLGHIAGMAASVIGSLATVGSVILTVPIGLAFDGTPMPLFLGVLICVATGFGLMKGLARRQSYEP</sequence>
<dbReference type="InterPro" id="IPR011701">
    <property type="entry name" value="MFS"/>
</dbReference>
<feature type="transmembrane region" description="Helical" evidence="6">
    <location>
        <begin position="168"/>
        <end position="187"/>
    </location>
</feature>
<protein>
    <submittedName>
        <fullName evidence="8">Bicyclomycin resistance protein</fullName>
    </submittedName>
</protein>
<evidence type="ECO:0000259" key="7">
    <source>
        <dbReference type="PROSITE" id="PS50850"/>
    </source>
</evidence>
<keyword evidence="4 6" id="KW-1133">Transmembrane helix</keyword>
<comment type="subcellular location">
    <subcellularLocation>
        <location evidence="1">Membrane</location>
        <topology evidence="1">Multi-pass membrane protein</topology>
    </subcellularLocation>
</comment>
<feature type="transmembrane region" description="Helical" evidence="6">
    <location>
        <begin position="347"/>
        <end position="370"/>
    </location>
</feature>
<dbReference type="GO" id="GO:0005886">
    <property type="term" value="C:plasma membrane"/>
    <property type="evidence" value="ECO:0007669"/>
    <property type="project" value="TreeGrafter"/>
</dbReference>
<dbReference type="GO" id="GO:1990961">
    <property type="term" value="P:xenobiotic detoxification by transmembrane export across the plasma membrane"/>
    <property type="evidence" value="ECO:0007669"/>
    <property type="project" value="TreeGrafter"/>
</dbReference>
<dbReference type="Gene3D" id="1.20.1720.10">
    <property type="entry name" value="Multidrug resistance protein D"/>
    <property type="match status" value="1"/>
</dbReference>
<dbReference type="GO" id="GO:0022857">
    <property type="term" value="F:transmembrane transporter activity"/>
    <property type="evidence" value="ECO:0007669"/>
    <property type="project" value="InterPro"/>
</dbReference>
<feature type="transmembrane region" description="Helical" evidence="6">
    <location>
        <begin position="79"/>
        <end position="97"/>
    </location>
</feature>
<evidence type="ECO:0000256" key="1">
    <source>
        <dbReference type="ARBA" id="ARBA00004141"/>
    </source>
</evidence>
<keyword evidence="3 6" id="KW-0812">Transmembrane</keyword>
<feature type="transmembrane region" description="Helical" evidence="6">
    <location>
        <begin position="282"/>
        <end position="302"/>
    </location>
</feature>
<evidence type="ECO:0000256" key="5">
    <source>
        <dbReference type="ARBA" id="ARBA00023136"/>
    </source>
</evidence>
<evidence type="ECO:0000256" key="2">
    <source>
        <dbReference type="ARBA" id="ARBA00022448"/>
    </source>
</evidence>
<feature type="domain" description="Major facilitator superfamily (MFS) profile" evidence="7">
    <location>
        <begin position="10"/>
        <end position="398"/>
    </location>
</feature>
<keyword evidence="2" id="KW-0813">Transport</keyword>
<reference evidence="8 9" key="1">
    <citation type="submission" date="2017-03" db="EMBL/GenBank/DDBJ databases">
        <authorList>
            <person name="Afonso C.L."/>
            <person name="Miller P.J."/>
            <person name="Scott M.A."/>
            <person name="Spackman E."/>
            <person name="Goraichik I."/>
            <person name="Dimitrov K.M."/>
            <person name="Suarez D.L."/>
            <person name="Swayne D.E."/>
        </authorList>
    </citation>
    <scope>NUCLEOTIDE SEQUENCE [LARGE SCALE GENOMIC DNA]</scope>
    <source>
        <strain evidence="8 9">CECT 8287</strain>
    </source>
</reference>
<keyword evidence="9" id="KW-1185">Reference proteome</keyword>
<dbReference type="InterPro" id="IPR036259">
    <property type="entry name" value="MFS_trans_sf"/>
</dbReference>
<dbReference type="InterPro" id="IPR020846">
    <property type="entry name" value="MFS_dom"/>
</dbReference>
<evidence type="ECO:0000256" key="6">
    <source>
        <dbReference type="SAM" id="Phobius"/>
    </source>
</evidence>
<dbReference type="CDD" id="cd17320">
    <property type="entry name" value="MFS_MdfA_MDR_like"/>
    <property type="match status" value="1"/>
</dbReference>